<dbReference type="EMBL" id="DSXI01000291">
    <property type="protein sequence ID" value="HGS05065.1"/>
    <property type="molecule type" value="Genomic_DNA"/>
</dbReference>
<comment type="caution">
    <text evidence="2">The sequence shown here is derived from an EMBL/GenBank/DDBJ whole genome shotgun (WGS) entry which is preliminary data.</text>
</comment>
<keyword evidence="1" id="KW-0732">Signal</keyword>
<name>A0A7V4G7Z4_9BACT</name>
<gene>
    <name evidence="2" type="ORF">ENT08_04890</name>
</gene>
<feature type="chain" id="PRO_5031148197" evidence="1">
    <location>
        <begin position="25"/>
        <end position="105"/>
    </location>
</feature>
<evidence type="ECO:0000313" key="2">
    <source>
        <dbReference type="EMBL" id="HGS05065.1"/>
    </source>
</evidence>
<evidence type="ECO:0000256" key="1">
    <source>
        <dbReference type="SAM" id="SignalP"/>
    </source>
</evidence>
<reference evidence="2" key="1">
    <citation type="journal article" date="2020" name="mSystems">
        <title>Genome- and Community-Level Interaction Insights into Carbon Utilization and Element Cycling Functions of Hydrothermarchaeota in Hydrothermal Sediment.</title>
        <authorList>
            <person name="Zhou Z."/>
            <person name="Liu Y."/>
            <person name="Xu W."/>
            <person name="Pan J."/>
            <person name="Luo Z.H."/>
            <person name="Li M."/>
        </authorList>
    </citation>
    <scope>NUCLEOTIDE SEQUENCE [LARGE SCALE GENOMIC DNA]</scope>
    <source>
        <strain evidence="2">SpSt-548</strain>
    </source>
</reference>
<sequence length="105" mass="10881">MNSRAIAVLAAAAAAVSVGGTAWGDIPCDAAAGTTQHMDFQFDYVGGSWVVGVNDDDNFAFHTPDKVVLYATAAALSTRPASTNFAFIGVGPDEELHGAPPSRRR</sequence>
<dbReference type="AlphaFoldDB" id="A0A7V4G7Z4"/>
<protein>
    <submittedName>
        <fullName evidence="2">Uncharacterized protein</fullName>
    </submittedName>
</protein>
<organism evidence="2">
    <name type="scientific">Desulfobacca acetoxidans</name>
    <dbReference type="NCBI Taxonomy" id="60893"/>
    <lineage>
        <taxon>Bacteria</taxon>
        <taxon>Pseudomonadati</taxon>
        <taxon>Thermodesulfobacteriota</taxon>
        <taxon>Desulfobaccia</taxon>
        <taxon>Desulfobaccales</taxon>
        <taxon>Desulfobaccaceae</taxon>
        <taxon>Desulfobacca</taxon>
    </lineage>
</organism>
<accession>A0A7V4G7Z4</accession>
<proteinExistence type="predicted"/>
<feature type="signal peptide" evidence="1">
    <location>
        <begin position="1"/>
        <end position="24"/>
    </location>
</feature>